<dbReference type="GO" id="GO:0070628">
    <property type="term" value="F:proteasome binding"/>
    <property type="evidence" value="ECO:0007669"/>
    <property type="project" value="TreeGrafter"/>
</dbReference>
<dbReference type="PROSITE" id="PS51397">
    <property type="entry name" value="WLM"/>
    <property type="match status" value="1"/>
</dbReference>
<dbReference type="PANTHER" id="PTHR47795">
    <property type="entry name" value="UBIQUITIN AND WLM DOMAIN-CONTAINING METALLOPROTEASE SPCC1442.07C"/>
    <property type="match status" value="1"/>
</dbReference>
<accession>A0A4S8ZD61</accession>
<protein>
    <submittedName>
        <fullName evidence="3">WLM-domain-containing protein</fullName>
    </submittedName>
</protein>
<feature type="domain" description="WLM" evidence="2">
    <location>
        <begin position="145"/>
        <end position="343"/>
    </location>
</feature>
<evidence type="ECO:0000259" key="2">
    <source>
        <dbReference type="PROSITE" id="PS51397"/>
    </source>
</evidence>
<feature type="region of interest" description="Disordered" evidence="1">
    <location>
        <begin position="1"/>
        <end position="23"/>
    </location>
</feature>
<reference evidence="3 4" key="1">
    <citation type="submission" date="2018-10" db="EMBL/GenBank/DDBJ databases">
        <title>Fifty Aureobasidium pullulans genomes reveal a recombining polyextremotolerant generalist.</title>
        <authorList>
            <person name="Gostincar C."/>
            <person name="Turk M."/>
            <person name="Zajc J."/>
            <person name="Gunde-Cimerman N."/>
        </authorList>
    </citation>
    <scope>NUCLEOTIDE SEQUENCE [LARGE SCALE GENOMIC DNA]</scope>
    <source>
        <strain evidence="3 4">EXF-10751</strain>
    </source>
</reference>
<dbReference type="InterPro" id="IPR013536">
    <property type="entry name" value="WLM_dom"/>
</dbReference>
<dbReference type="Gene3D" id="3.10.20.90">
    <property type="entry name" value="Phosphatidylinositol 3-kinase Catalytic Subunit, Chain A, domain 1"/>
    <property type="match status" value="1"/>
</dbReference>
<comment type="caution">
    <text evidence="3">The sequence shown here is derived from an EMBL/GenBank/DDBJ whole genome shotgun (WGS) entry which is preliminary data.</text>
</comment>
<dbReference type="PANTHER" id="PTHR47795:SF1">
    <property type="entry name" value="DNA-DEPENDENT METALLOPROTEASE WSS1 HOMOLOG 2"/>
    <property type="match status" value="1"/>
</dbReference>
<feature type="region of interest" description="Disordered" evidence="1">
    <location>
        <begin position="274"/>
        <end position="362"/>
    </location>
</feature>
<dbReference type="AlphaFoldDB" id="A0A4S8ZD61"/>
<feature type="compositionally biased region" description="Basic and acidic residues" evidence="1">
    <location>
        <begin position="328"/>
        <end position="342"/>
    </location>
</feature>
<gene>
    <name evidence="3" type="ORF">D6D20_04259</name>
</gene>
<organism evidence="3 4">
    <name type="scientific">Aureobasidium pullulans</name>
    <name type="common">Black yeast</name>
    <name type="synonym">Pullularia pullulans</name>
    <dbReference type="NCBI Taxonomy" id="5580"/>
    <lineage>
        <taxon>Eukaryota</taxon>
        <taxon>Fungi</taxon>
        <taxon>Dikarya</taxon>
        <taxon>Ascomycota</taxon>
        <taxon>Pezizomycotina</taxon>
        <taxon>Dothideomycetes</taxon>
        <taxon>Dothideomycetidae</taxon>
        <taxon>Dothideales</taxon>
        <taxon>Saccotheciaceae</taxon>
        <taxon>Aureobasidium</taxon>
    </lineage>
</organism>
<evidence type="ECO:0000256" key="1">
    <source>
        <dbReference type="SAM" id="MobiDB-lite"/>
    </source>
</evidence>
<evidence type="ECO:0000313" key="4">
    <source>
        <dbReference type="Proteomes" id="UP000310421"/>
    </source>
</evidence>
<dbReference type="InterPro" id="IPR029071">
    <property type="entry name" value="Ubiquitin-like_domsf"/>
</dbReference>
<sequence>MRCTTMASEPERHPSPEVLSEDEQQDGLSLTVQYHGQPITLTLPTDATISDLSTLVAEDLQIPATNQKFLISPKPGLLRPPFKDPTLRLDALPQKAKITLLGSTTQEVADVDSAITALKQKQQARRAALNAGRKIQANRHRDWKTVTEEATYTFAALRPLPHLHQPEKSLRFLERLRDDPGIKAAMRKHKFAVGLLTEMDPAEHTTHESRTLGLNRNRGEVIELRLRTDAYDGYRDYKVIRKTLCHELAHNVIGPHNAEFHALWNQIEKEVEKNDWSRGGKSLGQEEFYNPGDDYVEDDDHCDAGGWEGGSYVLGGSTSSSQPAAEPLSRREAMARAAEDRAKKQKSAQKAAEHDNNPPTNE</sequence>
<dbReference type="EMBL" id="QZAN01000036">
    <property type="protein sequence ID" value="THW62580.1"/>
    <property type="molecule type" value="Genomic_DNA"/>
</dbReference>
<proteinExistence type="predicted"/>
<name>A0A4S8ZD61_AURPU</name>
<dbReference type="SUPFAM" id="SSF54236">
    <property type="entry name" value="Ubiquitin-like"/>
    <property type="match status" value="1"/>
</dbReference>
<dbReference type="Pfam" id="PF08325">
    <property type="entry name" value="WLM"/>
    <property type="match status" value="1"/>
</dbReference>
<dbReference type="Proteomes" id="UP000310421">
    <property type="component" value="Unassembled WGS sequence"/>
</dbReference>
<evidence type="ECO:0000313" key="3">
    <source>
        <dbReference type="EMBL" id="THW62580.1"/>
    </source>
</evidence>